<dbReference type="Pfam" id="PF04250">
    <property type="entry name" value="DUF429"/>
    <property type="match status" value="1"/>
</dbReference>
<evidence type="ECO:0000313" key="1">
    <source>
        <dbReference type="EMBL" id="MBC9784356.1"/>
    </source>
</evidence>
<name>A0ABR7T467_HELCL</name>
<organism evidence="1 2">
    <name type="scientific">Heliobacterium chlorum</name>
    <dbReference type="NCBI Taxonomy" id="2698"/>
    <lineage>
        <taxon>Bacteria</taxon>
        <taxon>Bacillati</taxon>
        <taxon>Bacillota</taxon>
        <taxon>Clostridia</taxon>
        <taxon>Eubacteriales</taxon>
        <taxon>Heliobacteriaceae</taxon>
        <taxon>Heliobacterium</taxon>
    </lineage>
</organism>
<accession>A0ABR7T467</accession>
<sequence>MSDYILTYSKTKFFPVEPVSDDIHIVDIAHSLSLMTRANGHFIHFYSVAQHAINCCKEAQSRSYSERVQLACLLHDASESYISDLTRPMKRNLPEYFRIEEKLQSVIYERFGLGDLSESELKQIEAIDDALLHFEFAALMGIEISDIPPVKTMDHDCSQRDFIDVEKEFLRLFRRLTGEKGGFACVGVDGCKEGWIAVAITEGDVEVDLFPSVEAICLKYGGSDCILIDMPIGLPEDVSDIRPDGAARRILSTRASSVFSVPCRQALYASNYSEANAINRRVMGKGLSQQAFNICGKIKEIDLWLERNPSYKNRLLESHPELCFTMLNAKGEEKIPISENKRTEAGRAKRLSLLKSYYDKTSRVEKIMNEDPRLRKMKDDVIDALCLAVTGMLGMKYGLKSIPQKPTHDRRCILMQIVCVEIPQ</sequence>
<dbReference type="SUPFAM" id="SSF109604">
    <property type="entry name" value="HD-domain/PDEase-like"/>
    <property type="match status" value="1"/>
</dbReference>
<evidence type="ECO:0000313" key="2">
    <source>
        <dbReference type="Proteomes" id="UP000617402"/>
    </source>
</evidence>
<dbReference type="Proteomes" id="UP000617402">
    <property type="component" value="Unassembled WGS sequence"/>
</dbReference>
<dbReference type="RefSeq" id="WP_188039467.1">
    <property type="nucleotide sequence ID" value="NZ_JACVHF010000005.1"/>
</dbReference>
<dbReference type="InterPro" id="IPR007362">
    <property type="entry name" value="DUF429"/>
</dbReference>
<reference evidence="1 2" key="1">
    <citation type="submission" date="2020-07" db="EMBL/GenBank/DDBJ databases">
        <title>Draft whole-genome sequence of Heliobacterium chlorum DSM 3682, type strain.</title>
        <authorList>
            <person name="Kyndt J.A."/>
            <person name="Meyer T.E."/>
            <person name="Imhoff J.F."/>
        </authorList>
    </citation>
    <scope>NUCLEOTIDE SEQUENCE [LARGE SCALE GENOMIC DNA]</scope>
    <source>
        <strain evidence="1 2">DSM 3682</strain>
    </source>
</reference>
<comment type="caution">
    <text evidence="1">The sequence shown here is derived from an EMBL/GenBank/DDBJ whole genome shotgun (WGS) entry which is preliminary data.</text>
</comment>
<dbReference type="EMBL" id="JACVHF010000005">
    <property type="protein sequence ID" value="MBC9784356.1"/>
    <property type="molecule type" value="Genomic_DNA"/>
</dbReference>
<gene>
    <name evidence="1" type="ORF">H1S01_07505</name>
</gene>
<dbReference type="Gene3D" id="1.10.3210.10">
    <property type="entry name" value="Hypothetical protein af1432"/>
    <property type="match status" value="1"/>
</dbReference>
<keyword evidence="2" id="KW-1185">Reference proteome</keyword>
<proteinExistence type="predicted"/>
<protein>
    <submittedName>
        <fullName evidence="1">DUF429 domain-containing protein</fullName>
    </submittedName>
</protein>